<feature type="chain" id="PRO_5043317077" evidence="2">
    <location>
        <begin position="19"/>
        <end position="98"/>
    </location>
</feature>
<gene>
    <name evidence="3" type="ORF">NQ318_008687</name>
</gene>
<keyword evidence="1" id="KW-0472">Membrane</keyword>
<keyword evidence="1" id="KW-1133">Transmembrane helix</keyword>
<dbReference type="AlphaFoldDB" id="A0AAV8XKI8"/>
<dbReference type="Proteomes" id="UP001162162">
    <property type="component" value="Unassembled WGS sequence"/>
</dbReference>
<dbReference type="PANTHER" id="PTHR20870">
    <property type="entry name" value="BARDET-BIEDL SYNDROME 1 PROTEIN"/>
    <property type="match status" value="1"/>
</dbReference>
<accession>A0AAV8XKI8</accession>
<evidence type="ECO:0000256" key="1">
    <source>
        <dbReference type="SAM" id="Phobius"/>
    </source>
</evidence>
<evidence type="ECO:0000313" key="3">
    <source>
        <dbReference type="EMBL" id="KAJ8939083.1"/>
    </source>
</evidence>
<evidence type="ECO:0000256" key="2">
    <source>
        <dbReference type="SAM" id="SignalP"/>
    </source>
</evidence>
<evidence type="ECO:0000313" key="4">
    <source>
        <dbReference type="Proteomes" id="UP001162162"/>
    </source>
</evidence>
<feature type="transmembrane region" description="Helical" evidence="1">
    <location>
        <begin position="12"/>
        <end position="36"/>
    </location>
</feature>
<organism evidence="3 4">
    <name type="scientific">Aromia moschata</name>
    <dbReference type="NCBI Taxonomy" id="1265417"/>
    <lineage>
        <taxon>Eukaryota</taxon>
        <taxon>Metazoa</taxon>
        <taxon>Ecdysozoa</taxon>
        <taxon>Arthropoda</taxon>
        <taxon>Hexapoda</taxon>
        <taxon>Insecta</taxon>
        <taxon>Pterygota</taxon>
        <taxon>Neoptera</taxon>
        <taxon>Endopterygota</taxon>
        <taxon>Coleoptera</taxon>
        <taxon>Polyphaga</taxon>
        <taxon>Cucujiformia</taxon>
        <taxon>Chrysomeloidea</taxon>
        <taxon>Cerambycidae</taxon>
        <taxon>Cerambycinae</taxon>
        <taxon>Callichromatini</taxon>
        <taxon>Aromia</taxon>
    </lineage>
</organism>
<sequence length="98" mass="10991">MVKGQNLWSAKLRSLVTCLCLVPLHHLSLNLVAVGLKEGKIHLYHGRHVVDYISVTDTPSVVAFGQLEQEENVMVVVSLGMQQTFVFFVAKFWAIIQI</sequence>
<proteinExistence type="predicted"/>
<keyword evidence="1" id="KW-0812">Transmembrane</keyword>
<name>A0AAV8XKI8_9CUCU</name>
<dbReference type="GO" id="GO:0061512">
    <property type="term" value="P:protein localization to cilium"/>
    <property type="evidence" value="ECO:0007669"/>
    <property type="project" value="TreeGrafter"/>
</dbReference>
<dbReference type="GO" id="GO:0005119">
    <property type="term" value="F:smoothened binding"/>
    <property type="evidence" value="ECO:0007669"/>
    <property type="project" value="TreeGrafter"/>
</dbReference>
<feature type="signal peptide" evidence="2">
    <location>
        <begin position="1"/>
        <end position="18"/>
    </location>
</feature>
<dbReference type="InterPro" id="IPR028784">
    <property type="entry name" value="BBS1"/>
</dbReference>
<keyword evidence="2" id="KW-0732">Signal</keyword>
<comment type="caution">
    <text evidence="3">The sequence shown here is derived from an EMBL/GenBank/DDBJ whole genome shotgun (WGS) entry which is preliminary data.</text>
</comment>
<dbReference type="EMBL" id="JAPWTK010000510">
    <property type="protein sequence ID" value="KAJ8939083.1"/>
    <property type="molecule type" value="Genomic_DNA"/>
</dbReference>
<dbReference type="PANTHER" id="PTHR20870:SF0">
    <property type="entry name" value="BARDET-BIEDL SYNDROME 1 PROTEIN"/>
    <property type="match status" value="1"/>
</dbReference>
<feature type="transmembrane region" description="Helical" evidence="1">
    <location>
        <begin position="73"/>
        <end position="96"/>
    </location>
</feature>
<dbReference type="GO" id="GO:0005813">
    <property type="term" value="C:centrosome"/>
    <property type="evidence" value="ECO:0007669"/>
    <property type="project" value="TreeGrafter"/>
</dbReference>
<dbReference type="GO" id="GO:0034464">
    <property type="term" value="C:BBSome"/>
    <property type="evidence" value="ECO:0007669"/>
    <property type="project" value="InterPro"/>
</dbReference>
<reference evidence="3" key="1">
    <citation type="journal article" date="2023" name="Insect Mol. Biol.">
        <title>Genome sequencing provides insights into the evolution of gene families encoding plant cell wall-degrading enzymes in longhorned beetles.</title>
        <authorList>
            <person name="Shin N.R."/>
            <person name="Okamura Y."/>
            <person name="Kirsch R."/>
            <person name="Pauchet Y."/>
        </authorList>
    </citation>
    <scope>NUCLEOTIDE SEQUENCE</scope>
    <source>
        <strain evidence="3">AMC_N1</strain>
    </source>
</reference>
<dbReference type="GO" id="GO:0005930">
    <property type="term" value="C:axoneme"/>
    <property type="evidence" value="ECO:0007669"/>
    <property type="project" value="TreeGrafter"/>
</dbReference>
<dbReference type="GO" id="GO:1905515">
    <property type="term" value="P:non-motile cilium assembly"/>
    <property type="evidence" value="ECO:0007669"/>
    <property type="project" value="InterPro"/>
</dbReference>
<dbReference type="GO" id="GO:0005113">
    <property type="term" value="F:patched binding"/>
    <property type="evidence" value="ECO:0007669"/>
    <property type="project" value="TreeGrafter"/>
</dbReference>
<protein>
    <submittedName>
        <fullName evidence="3">Uncharacterized protein</fullName>
    </submittedName>
</protein>
<keyword evidence="4" id="KW-1185">Reference proteome</keyword>